<feature type="signal peptide" evidence="4">
    <location>
        <begin position="1"/>
        <end position="22"/>
    </location>
</feature>
<dbReference type="InterPro" id="IPR006311">
    <property type="entry name" value="TAT_signal"/>
</dbReference>
<gene>
    <name evidence="8" type="ORF">EDC35_10878</name>
</gene>
<dbReference type="InterPro" id="IPR037092">
    <property type="entry name" value="FlavoCytC_S_DH_flav-bd_sf"/>
</dbReference>
<feature type="domain" description="Sulfide dehydrogenase [flavocytochrome c] flavoprotein chain central" evidence="7">
    <location>
        <begin position="166"/>
        <end position="279"/>
    </location>
</feature>
<dbReference type="RefSeq" id="WP_132977986.1">
    <property type="nucleotide sequence ID" value="NZ_SMAO01000008.1"/>
</dbReference>
<feature type="domain" description="FAD/NAD(P)-binding" evidence="5">
    <location>
        <begin position="35"/>
        <end position="150"/>
    </location>
</feature>
<dbReference type="PROSITE" id="PS51257">
    <property type="entry name" value="PROKAR_LIPOPROTEIN"/>
    <property type="match status" value="1"/>
</dbReference>
<proteinExistence type="predicted"/>
<feature type="domain" description="Flavocytochrome c sulphide dehydrogenase flavin-binding" evidence="6">
    <location>
        <begin position="356"/>
        <end position="421"/>
    </location>
</feature>
<evidence type="ECO:0000259" key="5">
    <source>
        <dbReference type="Pfam" id="PF07992"/>
    </source>
</evidence>
<evidence type="ECO:0000259" key="7">
    <source>
        <dbReference type="Pfam" id="PF21706"/>
    </source>
</evidence>
<evidence type="ECO:0000256" key="1">
    <source>
        <dbReference type="ARBA" id="ARBA00022630"/>
    </source>
</evidence>
<feature type="chain" id="PRO_5020988672" evidence="4">
    <location>
        <begin position="23"/>
        <end position="422"/>
    </location>
</feature>
<dbReference type="InterPro" id="IPR019546">
    <property type="entry name" value="TAT_signal_bac_arc"/>
</dbReference>
<evidence type="ECO:0000256" key="2">
    <source>
        <dbReference type="ARBA" id="ARBA00022729"/>
    </source>
</evidence>
<dbReference type="SUPFAM" id="SSF55424">
    <property type="entry name" value="FAD/NAD-linked reductases, dimerisation (C-terminal) domain"/>
    <property type="match status" value="1"/>
</dbReference>
<dbReference type="Proteomes" id="UP000295717">
    <property type="component" value="Unassembled WGS sequence"/>
</dbReference>
<dbReference type="SUPFAM" id="SSF51905">
    <property type="entry name" value="FAD/NAD(P)-binding domain"/>
    <property type="match status" value="2"/>
</dbReference>
<dbReference type="PANTHER" id="PTHR43755:SF1">
    <property type="entry name" value="FAD-DEPENDENT PYRIDINE NUCLEOTIDE-DISULPHIDE OXIDOREDUCTASE"/>
    <property type="match status" value="1"/>
</dbReference>
<dbReference type="Pfam" id="PF09242">
    <property type="entry name" value="FCSD-flav_bind"/>
    <property type="match status" value="1"/>
</dbReference>
<dbReference type="PROSITE" id="PS51318">
    <property type="entry name" value="TAT"/>
    <property type="match status" value="1"/>
</dbReference>
<evidence type="ECO:0000313" key="8">
    <source>
        <dbReference type="EMBL" id="TCT19472.1"/>
    </source>
</evidence>
<keyword evidence="9" id="KW-1185">Reference proteome</keyword>
<dbReference type="InterPro" id="IPR016156">
    <property type="entry name" value="FAD/NAD-linked_Rdtase_dimer_sf"/>
</dbReference>
<dbReference type="Pfam" id="PF07992">
    <property type="entry name" value="Pyr_redox_2"/>
    <property type="match status" value="1"/>
</dbReference>
<dbReference type="PANTHER" id="PTHR43755">
    <property type="match status" value="1"/>
</dbReference>
<evidence type="ECO:0000259" key="6">
    <source>
        <dbReference type="Pfam" id="PF09242"/>
    </source>
</evidence>
<keyword evidence="3" id="KW-0274">FAD</keyword>
<dbReference type="InterPro" id="IPR023753">
    <property type="entry name" value="FAD/NAD-binding_dom"/>
</dbReference>
<dbReference type="AlphaFoldDB" id="A0A4V2V113"/>
<dbReference type="InterPro" id="IPR052541">
    <property type="entry name" value="SQRD"/>
</dbReference>
<dbReference type="OrthoDB" id="9802771at2"/>
<dbReference type="InterPro" id="IPR036188">
    <property type="entry name" value="FAD/NAD-bd_sf"/>
</dbReference>
<accession>A0A4V2V113</accession>
<sequence length="422" mass="45551">MSMNRRDFLKASAAALATTALAGCATTSGANARGRVVVIGGGFGGATAAKYLKKWAPELDVTLVERNANFISCPISNLVLAGVKNIDDITLSYDGLKGHGVRLVRDEALAIDPDKRQVRLANGEPLPWDRLIVAPGIDFLYDSIPGLNSSEAQAQVLHAWKAGPQTVALRQKLQALRNGGTFAISVPLMPYRCPPGPFERVSVIAEYFKQHKPRSKILILDANPDIVSKKALFTEAWNTLYPGIVEYRNNSEVVDFDLRRNRAITEFNEVKADLFNIIPPQRAGAIATPLINVNDRWVGVEFLGFESKAIPGIHVIGDAIAAAPKMPKSGFMANNHAKLAADAVIAHLAGIPVNSSPIIANTCYSFVSAQEAVHVASVHKFDPKEQTLVTVDGAGGLSASRNRLEADYALAWARNIWSDTLK</sequence>
<keyword evidence="1" id="KW-0285">Flavoprotein</keyword>
<dbReference type="EMBL" id="SMAO01000008">
    <property type="protein sequence ID" value="TCT19472.1"/>
    <property type="molecule type" value="Genomic_DNA"/>
</dbReference>
<dbReference type="Gene3D" id="3.90.760.10">
    <property type="entry name" value="Flavocytochrome c sulphide dehydrogenase, flavin-binding domain"/>
    <property type="match status" value="1"/>
</dbReference>
<name>A0A4V2V113_9GAMM</name>
<comment type="caution">
    <text evidence="8">The sequence shown here is derived from an EMBL/GenBank/DDBJ whole genome shotgun (WGS) entry which is preliminary data.</text>
</comment>
<dbReference type="InterPro" id="IPR049386">
    <property type="entry name" value="FCSD_central"/>
</dbReference>
<evidence type="ECO:0000313" key="9">
    <source>
        <dbReference type="Proteomes" id="UP000295717"/>
    </source>
</evidence>
<dbReference type="InterPro" id="IPR015323">
    <property type="entry name" value="FlavoCytC_S_DH_flav-bd"/>
</dbReference>
<dbReference type="Gene3D" id="3.50.50.60">
    <property type="entry name" value="FAD/NAD(P)-binding domain"/>
    <property type="match status" value="2"/>
</dbReference>
<dbReference type="Pfam" id="PF21706">
    <property type="entry name" value="FCSD_central"/>
    <property type="match status" value="1"/>
</dbReference>
<dbReference type="GO" id="GO:0050660">
    <property type="term" value="F:flavin adenine dinucleotide binding"/>
    <property type="evidence" value="ECO:0007669"/>
    <property type="project" value="InterPro"/>
</dbReference>
<evidence type="ECO:0000256" key="4">
    <source>
        <dbReference type="SAM" id="SignalP"/>
    </source>
</evidence>
<dbReference type="NCBIfam" id="TIGR01409">
    <property type="entry name" value="TAT_signal_seq"/>
    <property type="match status" value="1"/>
</dbReference>
<keyword evidence="2 4" id="KW-0732">Signal</keyword>
<reference evidence="8 9" key="1">
    <citation type="submission" date="2019-03" db="EMBL/GenBank/DDBJ databases">
        <title>Genomic Encyclopedia of Type Strains, Phase IV (KMG-IV): sequencing the most valuable type-strain genomes for metagenomic binning, comparative biology and taxonomic classification.</title>
        <authorList>
            <person name="Goeker M."/>
        </authorList>
    </citation>
    <scope>NUCLEOTIDE SEQUENCE [LARGE SCALE GENOMIC DNA]</scope>
    <source>
        <strain evidence="8 9">DSM 13587</strain>
    </source>
</reference>
<protein>
    <submittedName>
        <fullName evidence="8">Sulfide dehydrogenase (Flavocytochrome c) flavoprotein subunit</fullName>
    </submittedName>
</protein>
<organism evidence="8 9">
    <name type="scientific">Thiobaca trueperi</name>
    <dbReference type="NCBI Taxonomy" id="127458"/>
    <lineage>
        <taxon>Bacteria</taxon>
        <taxon>Pseudomonadati</taxon>
        <taxon>Pseudomonadota</taxon>
        <taxon>Gammaproteobacteria</taxon>
        <taxon>Chromatiales</taxon>
        <taxon>Chromatiaceae</taxon>
        <taxon>Thiobaca</taxon>
    </lineage>
</organism>
<dbReference type="Pfam" id="PF10518">
    <property type="entry name" value="TAT_signal"/>
    <property type="match status" value="1"/>
</dbReference>
<dbReference type="GO" id="GO:0016491">
    <property type="term" value="F:oxidoreductase activity"/>
    <property type="evidence" value="ECO:0007669"/>
    <property type="project" value="InterPro"/>
</dbReference>
<evidence type="ECO:0000256" key="3">
    <source>
        <dbReference type="ARBA" id="ARBA00022827"/>
    </source>
</evidence>